<dbReference type="GO" id="GO:0003676">
    <property type="term" value="F:nucleic acid binding"/>
    <property type="evidence" value="ECO:0007669"/>
    <property type="project" value="InterPro"/>
</dbReference>
<evidence type="ECO:0000256" key="2">
    <source>
        <dbReference type="ARBA" id="ARBA00019841"/>
    </source>
</evidence>
<evidence type="ECO:0000259" key="9">
    <source>
        <dbReference type="PROSITE" id="PS51192"/>
    </source>
</evidence>
<dbReference type="PROSITE" id="PS51192">
    <property type="entry name" value="HELICASE_ATP_BIND_1"/>
    <property type="match status" value="1"/>
</dbReference>
<dbReference type="InterPro" id="IPR004610">
    <property type="entry name" value="RecJ"/>
</dbReference>
<feature type="coiled-coil region" evidence="8">
    <location>
        <begin position="326"/>
        <end position="356"/>
    </location>
</feature>
<dbReference type="GO" id="GO:0008409">
    <property type="term" value="F:5'-3' exonuclease activity"/>
    <property type="evidence" value="ECO:0007669"/>
    <property type="project" value="InterPro"/>
</dbReference>
<protein>
    <recommendedName>
        <fullName evidence="2">Single-stranded-DNA-specific exonuclease RecJ</fullName>
    </recommendedName>
</protein>
<dbReference type="Pfam" id="PF02272">
    <property type="entry name" value="DHHA1"/>
    <property type="match status" value="1"/>
</dbReference>
<dbReference type="PANTHER" id="PTHR30255">
    <property type="entry name" value="SINGLE-STRANDED-DNA-SPECIFIC EXONUCLEASE RECJ"/>
    <property type="match status" value="1"/>
</dbReference>
<dbReference type="STRING" id="469378.Ccur_04000"/>
<dbReference type="InterPro" id="IPR011545">
    <property type="entry name" value="DEAD/DEAH_box_helicase_dom"/>
</dbReference>
<dbReference type="eggNOG" id="COG0514">
    <property type="taxonomic scope" value="Bacteria"/>
</dbReference>
<organism evidence="11 12">
    <name type="scientific">Cryptobacterium curtum (strain ATCC 700683 / DSM 15641 / CCUG 43107 / 12-3)</name>
    <dbReference type="NCBI Taxonomy" id="469378"/>
    <lineage>
        <taxon>Bacteria</taxon>
        <taxon>Bacillati</taxon>
        <taxon>Actinomycetota</taxon>
        <taxon>Coriobacteriia</taxon>
        <taxon>Eggerthellales</taxon>
        <taxon>Eggerthellaceae</taxon>
        <taxon>Cryptobacterium</taxon>
    </lineage>
</organism>
<dbReference type="Pfam" id="PF17768">
    <property type="entry name" value="RecJ_OB"/>
    <property type="match status" value="1"/>
</dbReference>
<dbReference type="PANTHER" id="PTHR30255:SF2">
    <property type="entry name" value="SINGLE-STRANDED-DNA-SPECIFIC EXONUCLEASE RECJ"/>
    <property type="match status" value="1"/>
</dbReference>
<evidence type="ECO:0000259" key="10">
    <source>
        <dbReference type="PROSITE" id="PS51194"/>
    </source>
</evidence>
<keyword evidence="8" id="KW-0175">Coiled coil</keyword>
<keyword evidence="6 11" id="KW-0269">Exonuclease</keyword>
<keyword evidence="7" id="KW-0067">ATP-binding</keyword>
<keyword evidence="3" id="KW-0540">Nuclease</keyword>
<evidence type="ECO:0000256" key="1">
    <source>
        <dbReference type="ARBA" id="ARBA00005915"/>
    </source>
</evidence>
<dbReference type="GO" id="GO:0006310">
    <property type="term" value="P:DNA recombination"/>
    <property type="evidence" value="ECO:0007669"/>
    <property type="project" value="InterPro"/>
</dbReference>
<dbReference type="Gene3D" id="3.90.1640.30">
    <property type="match status" value="1"/>
</dbReference>
<dbReference type="InterPro" id="IPR027417">
    <property type="entry name" value="P-loop_NTPase"/>
</dbReference>
<accession>C7MMI3</accession>
<feature type="domain" description="Helicase ATP-binding" evidence="9">
    <location>
        <begin position="667"/>
        <end position="842"/>
    </location>
</feature>
<dbReference type="Gene3D" id="3.10.310.30">
    <property type="match status" value="1"/>
</dbReference>
<dbReference type="GO" id="GO:0005524">
    <property type="term" value="F:ATP binding"/>
    <property type="evidence" value="ECO:0007669"/>
    <property type="project" value="UniProtKB-KW"/>
</dbReference>
<dbReference type="InterPro" id="IPR014001">
    <property type="entry name" value="Helicase_ATP-bd"/>
</dbReference>
<evidence type="ECO:0000256" key="7">
    <source>
        <dbReference type="ARBA" id="ARBA00022840"/>
    </source>
</evidence>
<dbReference type="InterPro" id="IPR001650">
    <property type="entry name" value="Helicase_C-like"/>
</dbReference>
<comment type="similarity">
    <text evidence="1">Belongs to the RecJ family.</text>
</comment>
<dbReference type="Gene3D" id="3.40.50.300">
    <property type="entry name" value="P-loop containing nucleotide triphosphate hydrolases"/>
    <property type="match status" value="2"/>
</dbReference>
<dbReference type="Pfam" id="PF00270">
    <property type="entry name" value="DEAD"/>
    <property type="match status" value="1"/>
</dbReference>
<feature type="domain" description="Helicase C-terminal" evidence="10">
    <location>
        <begin position="861"/>
        <end position="1011"/>
    </location>
</feature>
<keyword evidence="5" id="KW-0378">Hydrolase</keyword>
<dbReference type="InterPro" id="IPR041122">
    <property type="entry name" value="RecJ_OB"/>
</dbReference>
<evidence type="ECO:0000313" key="11">
    <source>
        <dbReference type="EMBL" id="ACU94123.1"/>
    </source>
</evidence>
<dbReference type="InterPro" id="IPR001667">
    <property type="entry name" value="DDH_dom"/>
</dbReference>
<evidence type="ECO:0000256" key="3">
    <source>
        <dbReference type="ARBA" id="ARBA00022722"/>
    </source>
</evidence>
<dbReference type="InterPro" id="IPR003156">
    <property type="entry name" value="DHHA1_dom"/>
</dbReference>
<name>C7MMI3_CRYCD</name>
<dbReference type="NCBIfam" id="TIGR00644">
    <property type="entry name" value="recJ"/>
    <property type="match status" value="1"/>
</dbReference>
<dbReference type="Proteomes" id="UP000000954">
    <property type="component" value="Chromosome"/>
</dbReference>
<keyword evidence="4" id="KW-0547">Nucleotide-binding</keyword>
<reference evidence="11 12" key="1">
    <citation type="journal article" date="2009" name="Stand. Genomic Sci.">
        <title>Complete genome sequence of Cryptobacterium curtum type strain (12-3).</title>
        <authorList>
            <person name="Mavrommatis K."/>
            <person name="Pukall R."/>
            <person name="Rohde C."/>
            <person name="Chen F."/>
            <person name="Sims D."/>
            <person name="Brettin T."/>
            <person name="Kuske C."/>
            <person name="Detter J.C."/>
            <person name="Han C."/>
            <person name="Lapidus A."/>
            <person name="Copeland A."/>
            <person name="Glavina Del Rio T."/>
            <person name="Nolan M."/>
            <person name="Lucas S."/>
            <person name="Tice H."/>
            <person name="Cheng J.F."/>
            <person name="Bruce D."/>
            <person name="Goodwin L."/>
            <person name="Pitluck S."/>
            <person name="Ovchinnikova G."/>
            <person name="Pati A."/>
            <person name="Ivanova N."/>
            <person name="Chen A."/>
            <person name="Palaniappan K."/>
            <person name="Chain P."/>
            <person name="D'haeseleer P."/>
            <person name="Goker M."/>
            <person name="Bristow J."/>
            <person name="Eisen J.A."/>
            <person name="Markowitz V."/>
            <person name="Hugenholtz P."/>
            <person name="Rohde M."/>
            <person name="Klenk H.P."/>
            <person name="Kyrpides N.C."/>
        </authorList>
    </citation>
    <scope>NUCLEOTIDE SEQUENCE [LARGE SCALE GENOMIC DNA]</scope>
    <source>
        <strain evidence="12">ATCC 700683 / DSM 15641 / 12-3</strain>
    </source>
</reference>
<dbReference type="SUPFAM" id="SSF52540">
    <property type="entry name" value="P-loop containing nucleoside triphosphate hydrolases"/>
    <property type="match status" value="1"/>
</dbReference>
<dbReference type="InterPro" id="IPR051673">
    <property type="entry name" value="SSDNA_exonuclease_RecJ"/>
</dbReference>
<evidence type="ECO:0000256" key="4">
    <source>
        <dbReference type="ARBA" id="ARBA00022741"/>
    </source>
</evidence>
<dbReference type="SUPFAM" id="SSF64182">
    <property type="entry name" value="DHH phosphoesterases"/>
    <property type="match status" value="1"/>
</dbReference>
<dbReference type="SMART" id="SM00490">
    <property type="entry name" value="HELICc"/>
    <property type="match status" value="1"/>
</dbReference>
<evidence type="ECO:0000256" key="5">
    <source>
        <dbReference type="ARBA" id="ARBA00022801"/>
    </source>
</evidence>
<dbReference type="HOGENOM" id="CLU_009736_3_0_11"/>
<dbReference type="eggNOG" id="COG0608">
    <property type="taxonomic scope" value="Bacteria"/>
</dbReference>
<gene>
    <name evidence="11" type="ordered locus">Ccur_04000</name>
</gene>
<proteinExistence type="inferred from homology"/>
<evidence type="ECO:0000256" key="8">
    <source>
        <dbReference type="SAM" id="Coils"/>
    </source>
</evidence>
<sequence>MCDNRAEKQETNRKGCTVPAQFYIHEADPAATEVLCKTLGLPRFIAATLVARGISSPQEAGEFLRPSLARDWGNPYCIPGMDEVVGGLEAAVRSGKRIMVFGDFDLDGISSTAVLTRGLRELGGEVVPFIPRRQDEGYGITEAAIERLMKDEPDLLVTVDCGIACRNEVRLLKNRGVDVFITDHHEPADLVPEEVPVCDPKIDPDCSESILAGVGVALKLIQALGARFGQPHLWREYTDLATLGTIADLMPMQQDNRALVADGVAHMNESPRPCIAALLHSAGVADKPVSSTSLSFSVIPRLNAAGRMGDAMLALNLLLEDDAHRAQDIAADLEAVNSQRRAIEAELAEIATLQAQEIYQGQRALIVAGEGWHEGVKGIVASRLARSYGVPTILFAIDEEGIARGSGRSVGSVNLFKAVESCSDMLIRFGGHEAAVGVTLSAADLPAFTKRLCAFMDGLDKNCFHPRIDIDACVNLDELTVENVEALEQLAPFGQGNRQPTYLAQNVMLTRSRAVGADKNHFSTVLTDGAHTVSGIMFHCAYIDRLMHCDSVVNAGFEVQVDEWRGRRSVKAMLSSIYPAQPCVALESMLDPEQKSFVSELYAASDAELVADCEDAPEEVTRLDAEREQNRQHWEQVAAQDPQSLREAVVQALIGDGALFNSQKQILSALDNNIDTLAVMATGRGKSLTFQVHAATRALASGQASLFVYPLRALIADQAYHLNHALLPFGLNAEVLTGESAPEERQRIFEGLVQGTVDIVLTTPEFLTIHANRLAQSGRIGFLVVDEAHHIGQARAGNRMAYAYIDRAIARLGNPCVLALTATADAQCAQAIEETLGCHHRVLDRTERKNLVLDDQRNLKQSDPYLANLVSQGAKMVIYVNSRRHSVALARSLRKRVPQMAPFIGFYNAGLARPDRCRVEELFRTGQLTVLVSTSAFGEGVNIPDIRHVVLYHMPFNEIEFNQMSGRAGRDGKEAVVHLLFSVTDARINEGILADATPNHDTLAQVYRELKRLSAEADGSPLRVSDADLAQICSDRQPALRMSQDSVACAIAVFRELGLVETEVSATQGEHRLIRLIEAHGNKAELTDSVRYREGLDEIEIFRTFCHWVGSATAPVLQSRIIRPILPDESQEEV</sequence>
<dbReference type="EMBL" id="CP001682">
    <property type="protein sequence ID" value="ACU94123.1"/>
    <property type="molecule type" value="Genomic_DNA"/>
</dbReference>
<dbReference type="PROSITE" id="PS51194">
    <property type="entry name" value="HELICASE_CTER"/>
    <property type="match status" value="1"/>
</dbReference>
<dbReference type="GO" id="GO:0006281">
    <property type="term" value="P:DNA repair"/>
    <property type="evidence" value="ECO:0007669"/>
    <property type="project" value="InterPro"/>
</dbReference>
<dbReference type="Pfam" id="PF00271">
    <property type="entry name" value="Helicase_C"/>
    <property type="match status" value="1"/>
</dbReference>
<dbReference type="InterPro" id="IPR038763">
    <property type="entry name" value="DHH_sf"/>
</dbReference>
<dbReference type="KEGG" id="ccu:Ccur_04000"/>
<evidence type="ECO:0000256" key="6">
    <source>
        <dbReference type="ARBA" id="ARBA00022839"/>
    </source>
</evidence>
<keyword evidence="12" id="KW-1185">Reference proteome</keyword>
<dbReference type="AlphaFoldDB" id="C7MMI3"/>
<dbReference type="Pfam" id="PF01368">
    <property type="entry name" value="DHH"/>
    <property type="match status" value="1"/>
</dbReference>
<evidence type="ECO:0000313" key="12">
    <source>
        <dbReference type="Proteomes" id="UP000000954"/>
    </source>
</evidence>
<dbReference type="SMART" id="SM00487">
    <property type="entry name" value="DEXDc"/>
    <property type="match status" value="1"/>
</dbReference>